<dbReference type="InterPro" id="IPR039422">
    <property type="entry name" value="MarR/SlyA-like"/>
</dbReference>
<evidence type="ECO:0000313" key="2">
    <source>
        <dbReference type="EMBL" id="SER82699.1"/>
    </source>
</evidence>
<gene>
    <name evidence="2" type="ORF">SAMN05443377_11267</name>
</gene>
<dbReference type="Proteomes" id="UP000198815">
    <property type="component" value="Unassembled WGS sequence"/>
</dbReference>
<dbReference type="PANTHER" id="PTHR33164:SF99">
    <property type="entry name" value="MARR FAMILY REGULATORY PROTEIN"/>
    <property type="match status" value="1"/>
</dbReference>
<sequence>MSDEQNTVWLSAEQQRIWRTYLSAVARINDHLNEALRSFHLDLNEYEILVALSEAPDHAVRMSELASTVHQSRSRLTHTAARMEKQGLLERCRANKDRRGVLAQLTDRGMELLVEAAPTHVRSVREALVDVMDPQDYRALGRAMAAVLAVRD</sequence>
<evidence type="ECO:0000313" key="3">
    <source>
        <dbReference type="Proteomes" id="UP000198815"/>
    </source>
</evidence>
<name>A0A1H9SES9_9ACTN</name>
<organism evidence="2 3">
    <name type="scientific">Propionibacterium cyclohexanicum</name>
    <dbReference type="NCBI Taxonomy" id="64702"/>
    <lineage>
        <taxon>Bacteria</taxon>
        <taxon>Bacillati</taxon>
        <taxon>Actinomycetota</taxon>
        <taxon>Actinomycetes</taxon>
        <taxon>Propionibacteriales</taxon>
        <taxon>Propionibacteriaceae</taxon>
        <taxon>Propionibacterium</taxon>
    </lineage>
</organism>
<dbReference type="GO" id="GO:0006950">
    <property type="term" value="P:response to stress"/>
    <property type="evidence" value="ECO:0007669"/>
    <property type="project" value="TreeGrafter"/>
</dbReference>
<dbReference type="InterPro" id="IPR036388">
    <property type="entry name" value="WH-like_DNA-bd_sf"/>
</dbReference>
<protein>
    <submittedName>
        <fullName evidence="2">DNA-binding transcriptional regulator, MarR family</fullName>
    </submittedName>
</protein>
<dbReference type="SMART" id="SM00347">
    <property type="entry name" value="HTH_MARR"/>
    <property type="match status" value="1"/>
</dbReference>
<dbReference type="AlphaFoldDB" id="A0A1H9SES9"/>
<dbReference type="STRING" id="64702.SAMN05443377_11267"/>
<dbReference type="PROSITE" id="PS50995">
    <property type="entry name" value="HTH_MARR_2"/>
    <property type="match status" value="1"/>
</dbReference>
<dbReference type="Gene3D" id="1.10.10.10">
    <property type="entry name" value="Winged helix-like DNA-binding domain superfamily/Winged helix DNA-binding domain"/>
    <property type="match status" value="1"/>
</dbReference>
<evidence type="ECO:0000259" key="1">
    <source>
        <dbReference type="PROSITE" id="PS50995"/>
    </source>
</evidence>
<dbReference type="GO" id="GO:0003700">
    <property type="term" value="F:DNA-binding transcription factor activity"/>
    <property type="evidence" value="ECO:0007669"/>
    <property type="project" value="InterPro"/>
</dbReference>
<keyword evidence="3" id="KW-1185">Reference proteome</keyword>
<dbReference type="SUPFAM" id="SSF46785">
    <property type="entry name" value="Winged helix' DNA-binding domain"/>
    <property type="match status" value="1"/>
</dbReference>
<dbReference type="PRINTS" id="PR00598">
    <property type="entry name" value="HTHMARR"/>
</dbReference>
<reference evidence="2 3" key="1">
    <citation type="submission" date="2016-10" db="EMBL/GenBank/DDBJ databases">
        <authorList>
            <person name="de Groot N.N."/>
        </authorList>
    </citation>
    <scope>NUCLEOTIDE SEQUENCE [LARGE SCALE GENOMIC DNA]</scope>
    <source>
        <strain evidence="2 3">DSM 16859</strain>
    </source>
</reference>
<dbReference type="InterPro" id="IPR000835">
    <property type="entry name" value="HTH_MarR-typ"/>
</dbReference>
<dbReference type="GO" id="GO:0003677">
    <property type="term" value="F:DNA binding"/>
    <property type="evidence" value="ECO:0007669"/>
    <property type="project" value="UniProtKB-KW"/>
</dbReference>
<proteinExistence type="predicted"/>
<feature type="domain" description="HTH marR-type" evidence="1">
    <location>
        <begin position="14"/>
        <end position="149"/>
    </location>
</feature>
<dbReference type="RefSeq" id="WP_091969552.1">
    <property type="nucleotide sequence ID" value="NZ_FOGZ01000012.1"/>
</dbReference>
<dbReference type="Pfam" id="PF12802">
    <property type="entry name" value="MarR_2"/>
    <property type="match status" value="1"/>
</dbReference>
<dbReference type="OrthoDB" id="8635520at2"/>
<accession>A0A1H9SES9</accession>
<keyword evidence="2" id="KW-0238">DNA-binding</keyword>
<dbReference type="PANTHER" id="PTHR33164">
    <property type="entry name" value="TRANSCRIPTIONAL REGULATOR, MARR FAMILY"/>
    <property type="match status" value="1"/>
</dbReference>
<dbReference type="EMBL" id="FOGZ01000012">
    <property type="protein sequence ID" value="SER82699.1"/>
    <property type="molecule type" value="Genomic_DNA"/>
</dbReference>
<dbReference type="InterPro" id="IPR036390">
    <property type="entry name" value="WH_DNA-bd_sf"/>
</dbReference>